<dbReference type="GO" id="GO:0008168">
    <property type="term" value="F:methyltransferase activity"/>
    <property type="evidence" value="ECO:0007669"/>
    <property type="project" value="UniProtKB-KW"/>
</dbReference>
<dbReference type="GO" id="GO:0032259">
    <property type="term" value="P:methylation"/>
    <property type="evidence" value="ECO:0007669"/>
    <property type="project" value="UniProtKB-KW"/>
</dbReference>
<dbReference type="Gene3D" id="3.40.50.150">
    <property type="entry name" value="Vaccinia Virus protein VP39"/>
    <property type="match status" value="1"/>
</dbReference>
<dbReference type="SUPFAM" id="SSF53335">
    <property type="entry name" value="S-adenosyl-L-methionine-dependent methyltransferases"/>
    <property type="match status" value="1"/>
</dbReference>
<keyword evidence="2" id="KW-0808">Transferase</keyword>
<keyword evidence="5" id="KW-1185">Reference proteome</keyword>
<reference evidence="4 5" key="1">
    <citation type="journal article" date="2023" name="Commun. Biol.">
        <title>Reorganization of the ancestral sex-determining regions during the evolution of trioecy in Pleodorina starrii.</title>
        <authorList>
            <person name="Takahashi K."/>
            <person name="Suzuki S."/>
            <person name="Kawai-Toyooka H."/>
            <person name="Yamamoto K."/>
            <person name="Hamaji T."/>
            <person name="Ootsuki R."/>
            <person name="Yamaguchi H."/>
            <person name="Kawachi M."/>
            <person name="Higashiyama T."/>
            <person name="Nozaki H."/>
        </authorList>
    </citation>
    <scope>NUCLEOTIDE SEQUENCE [LARGE SCALE GENOMIC DNA]</scope>
    <source>
        <strain evidence="4 5">NIES-4479</strain>
    </source>
</reference>
<sequence>MRIHRRSSSDACNQHVALHTFYFASAYRCCSVQNGDLQTYRAAIANVAPKVPLTPGASASCPQRPDEPLVINFDDLSSSAASLVYIPDDDSLPSTALIGFSALAYTTDMNLVRGAEQASAAAAVAEARRRLTDVEATAVQVSLSRSLAAGRLLRPDGLPYYDGSYDAAVVDACMPVSEQEELIARHGYMLPFMVVRTAEIDHQILRALRPGDDGDSSCTATVRQVVLVGAGLDTRAWRLLPPPPPPPPGPQLPPPPASAAAVGGAGGSAAAAAAATAGEEEGREVVFFELDSGGVEQLKVEVLGQPGACRRVFRRADLANADETLQALGGAGHDAGRPSVFLLEGLIGYLTIAAGDELLAALRCVAAPGSSLVVTAPPSPDWRDQLAARSVRLHHVTYEKAGETCRRARAAGWDARLLTAAELGQMYGVPDNRFELIVGRC</sequence>
<evidence type="ECO:0000256" key="2">
    <source>
        <dbReference type="ARBA" id="ARBA00022679"/>
    </source>
</evidence>
<accession>A0A9W6BT67</accession>
<evidence type="ECO:0000313" key="4">
    <source>
        <dbReference type="EMBL" id="GLC57782.1"/>
    </source>
</evidence>
<dbReference type="Pfam" id="PF04072">
    <property type="entry name" value="LCM"/>
    <property type="match status" value="2"/>
</dbReference>
<dbReference type="Proteomes" id="UP001165080">
    <property type="component" value="Unassembled WGS sequence"/>
</dbReference>
<organism evidence="4 5">
    <name type="scientific">Pleodorina starrii</name>
    <dbReference type="NCBI Taxonomy" id="330485"/>
    <lineage>
        <taxon>Eukaryota</taxon>
        <taxon>Viridiplantae</taxon>
        <taxon>Chlorophyta</taxon>
        <taxon>core chlorophytes</taxon>
        <taxon>Chlorophyceae</taxon>
        <taxon>CS clade</taxon>
        <taxon>Chlamydomonadales</taxon>
        <taxon>Volvocaceae</taxon>
        <taxon>Pleodorina</taxon>
    </lineage>
</organism>
<comment type="caution">
    <text evidence="4">The sequence shown here is derived from an EMBL/GenBank/DDBJ whole genome shotgun (WGS) entry which is preliminary data.</text>
</comment>
<dbReference type="PANTHER" id="PTHR43619:SF2">
    <property type="entry name" value="S-ADENOSYL-L-METHIONINE-DEPENDENT METHYLTRANSFERASES SUPERFAMILY PROTEIN"/>
    <property type="match status" value="1"/>
</dbReference>
<gene>
    <name evidence="4" type="primary">PLEST009122</name>
    <name evidence="4" type="ORF">PLESTB_001266500</name>
</gene>
<keyword evidence="1" id="KW-0489">Methyltransferase</keyword>
<dbReference type="OrthoDB" id="203237at2759"/>
<dbReference type="EMBL" id="BRXU01000020">
    <property type="protein sequence ID" value="GLC57782.1"/>
    <property type="molecule type" value="Genomic_DNA"/>
</dbReference>
<dbReference type="InterPro" id="IPR007213">
    <property type="entry name" value="Ppm1/Ppm2/Tcmp"/>
</dbReference>
<feature type="compositionally biased region" description="Pro residues" evidence="3">
    <location>
        <begin position="240"/>
        <end position="257"/>
    </location>
</feature>
<proteinExistence type="predicted"/>
<evidence type="ECO:0000313" key="5">
    <source>
        <dbReference type="Proteomes" id="UP001165080"/>
    </source>
</evidence>
<dbReference type="PANTHER" id="PTHR43619">
    <property type="entry name" value="S-ADENOSYL-L-METHIONINE-DEPENDENT METHYLTRANSFERASE YKTD-RELATED"/>
    <property type="match status" value="1"/>
</dbReference>
<protein>
    <submittedName>
        <fullName evidence="4">Uncharacterized protein</fullName>
    </submittedName>
</protein>
<name>A0A9W6BT67_9CHLO</name>
<evidence type="ECO:0000256" key="3">
    <source>
        <dbReference type="SAM" id="MobiDB-lite"/>
    </source>
</evidence>
<dbReference type="InterPro" id="IPR029063">
    <property type="entry name" value="SAM-dependent_MTases_sf"/>
</dbReference>
<dbReference type="AlphaFoldDB" id="A0A9W6BT67"/>
<feature type="region of interest" description="Disordered" evidence="3">
    <location>
        <begin position="238"/>
        <end position="263"/>
    </location>
</feature>
<evidence type="ECO:0000256" key="1">
    <source>
        <dbReference type="ARBA" id="ARBA00022603"/>
    </source>
</evidence>